<keyword evidence="2 9" id="KW-0853">WD repeat</keyword>
<evidence type="ECO:0000256" key="6">
    <source>
        <dbReference type="ARBA" id="ARBA00023242"/>
    </source>
</evidence>
<evidence type="ECO:0000256" key="8">
    <source>
        <dbReference type="ARBA" id="ARBA00026184"/>
    </source>
</evidence>
<evidence type="ECO:0000313" key="12">
    <source>
        <dbReference type="Proteomes" id="UP001190700"/>
    </source>
</evidence>
<dbReference type="Pfam" id="PF17814">
    <property type="entry name" value="LisH_TPL"/>
    <property type="match status" value="1"/>
</dbReference>
<evidence type="ECO:0000256" key="9">
    <source>
        <dbReference type="PROSITE-ProRule" id="PRU00221"/>
    </source>
</evidence>
<protein>
    <recommendedName>
        <fullName evidence="8">WD40 repeat-containing protein SMU1</fullName>
    </recommendedName>
</protein>
<dbReference type="PROSITE" id="PS50897">
    <property type="entry name" value="CTLH"/>
    <property type="match status" value="1"/>
</dbReference>
<dbReference type="InterPro" id="IPR054532">
    <property type="entry name" value="TPL_SMU1_LisH-like"/>
</dbReference>
<dbReference type="SUPFAM" id="SSF50978">
    <property type="entry name" value="WD40 repeat-like"/>
    <property type="match status" value="1"/>
</dbReference>
<dbReference type="InterPro" id="IPR045184">
    <property type="entry name" value="SMU1"/>
</dbReference>
<gene>
    <name evidence="11" type="ORF">CYMTET_16209</name>
</gene>
<comment type="subcellular location">
    <subcellularLocation>
        <location evidence="1">Nucleus speckle</location>
    </subcellularLocation>
</comment>
<dbReference type="Proteomes" id="UP001190700">
    <property type="component" value="Unassembled WGS sequence"/>
</dbReference>
<proteinExistence type="inferred from homology"/>
<dbReference type="Gene3D" id="2.130.10.10">
    <property type="entry name" value="YVTN repeat-like/Quinoprotein amine dehydrogenase"/>
    <property type="match status" value="1"/>
</dbReference>
<dbReference type="PROSITE" id="PS50896">
    <property type="entry name" value="LISH"/>
    <property type="match status" value="1"/>
</dbReference>
<feature type="domain" description="CTLH" evidence="10">
    <location>
        <begin position="127"/>
        <end position="179"/>
    </location>
</feature>
<evidence type="ECO:0000256" key="1">
    <source>
        <dbReference type="ARBA" id="ARBA00004324"/>
    </source>
</evidence>
<dbReference type="CDD" id="cd00200">
    <property type="entry name" value="WD40"/>
    <property type="match status" value="1"/>
</dbReference>
<keyword evidence="5" id="KW-0508">mRNA splicing</keyword>
<sequence>MRQRQSSLGTRLLNWSQKRALALLLTVAPSRSACAALSLRQRRASRRFPFEFQFVAGNVFLPSASRLAYFTLIVFLQGLETRGDIFRKLYHREAQDVLKVVLQFCKENNLNQTYTALQNECQVSLNTVDSIETFVSDIQNGRWDAVLPQIASLKLPRKKLEDLYEQIVLEMIELRELDTARAILRQTQAMVQMKLEEPDRFLKLEHLCQRTYFDPREAYPDSSKEKRRQRIAHALSQEVTVVPPSRLMALIGQALKYQQLQGMLPPGTSFDLFRGTAPVSQEEEETYPSQEAKTIRFGKKSHPETARFTPDGQMLVTAPQTWRAQRGAPPVAPPFRPGALSVVWDFNSGKLKKDLQFQAEDAFMMHDDAVLSINFSRDSESLVSGSQDGKIKVWKVRTGQCLRRFEIKWLKCGGGVLARAPVKKWLNQVLSTSFDGKMRLHGLKSGKCLKEFNGHTSFVNDAIFTSDGSRIMSASSDGTVKVWDAKSAECISTFRPPAATAGTETTVNSVHLFPKNSDQIVVCTRSPQVFIMTMQGQVVKSFQSGKREGGDFVSAWVSPHGDWIYCMGEDGNLYCFSMATGKLESLLKVHDKGSIGLCHHPHRNLVGTYSEEGLLKLWKP</sequence>
<comment type="caution">
    <text evidence="11">The sequence shown here is derived from an EMBL/GenBank/DDBJ whole genome shotgun (WGS) entry which is preliminary data.</text>
</comment>
<dbReference type="InterPro" id="IPR006595">
    <property type="entry name" value="CTLH_C"/>
</dbReference>
<comment type="similarity">
    <text evidence="7">Belongs to the WD repeat SMU1 family.</text>
</comment>
<dbReference type="PANTHER" id="PTHR22848">
    <property type="entry name" value="WD40 REPEAT PROTEIN"/>
    <property type="match status" value="1"/>
</dbReference>
<dbReference type="InterPro" id="IPR019775">
    <property type="entry name" value="WD40_repeat_CS"/>
</dbReference>
<dbReference type="PROSITE" id="PS00678">
    <property type="entry name" value="WD_REPEATS_1"/>
    <property type="match status" value="1"/>
</dbReference>
<keyword evidence="12" id="KW-1185">Reference proteome</keyword>
<dbReference type="InterPro" id="IPR036322">
    <property type="entry name" value="WD40_repeat_dom_sf"/>
</dbReference>
<feature type="repeat" description="WD" evidence="9">
    <location>
        <begin position="452"/>
        <end position="493"/>
    </location>
</feature>
<dbReference type="PROSITE" id="PS50082">
    <property type="entry name" value="WD_REPEATS_2"/>
    <property type="match status" value="2"/>
</dbReference>
<dbReference type="GO" id="GO:0016607">
    <property type="term" value="C:nuclear speck"/>
    <property type="evidence" value="ECO:0007669"/>
    <property type="project" value="UniProtKB-SubCell"/>
</dbReference>
<dbReference type="GO" id="GO:0000398">
    <property type="term" value="P:mRNA splicing, via spliceosome"/>
    <property type="evidence" value="ECO:0007669"/>
    <property type="project" value="InterPro"/>
</dbReference>
<dbReference type="InterPro" id="IPR001680">
    <property type="entry name" value="WD40_rpt"/>
</dbReference>
<evidence type="ECO:0000256" key="5">
    <source>
        <dbReference type="ARBA" id="ARBA00023187"/>
    </source>
</evidence>
<dbReference type="EMBL" id="LGRX02007080">
    <property type="protein sequence ID" value="KAK3275676.1"/>
    <property type="molecule type" value="Genomic_DNA"/>
</dbReference>
<evidence type="ECO:0000256" key="3">
    <source>
        <dbReference type="ARBA" id="ARBA00022664"/>
    </source>
</evidence>
<accession>A0AAE0GDY2</accession>
<evidence type="ECO:0000256" key="2">
    <source>
        <dbReference type="ARBA" id="ARBA00022574"/>
    </source>
</evidence>
<name>A0AAE0GDY2_9CHLO</name>
<dbReference type="SMART" id="SM00320">
    <property type="entry name" value="WD40"/>
    <property type="match status" value="5"/>
</dbReference>
<dbReference type="InterPro" id="IPR015943">
    <property type="entry name" value="WD40/YVTN_repeat-like_dom_sf"/>
</dbReference>
<keyword evidence="6" id="KW-0539">Nucleus</keyword>
<dbReference type="Pfam" id="PF00400">
    <property type="entry name" value="WD40"/>
    <property type="match status" value="2"/>
</dbReference>
<evidence type="ECO:0000259" key="10">
    <source>
        <dbReference type="PROSITE" id="PS50897"/>
    </source>
</evidence>
<dbReference type="PROSITE" id="PS50294">
    <property type="entry name" value="WD_REPEATS_REGION"/>
    <property type="match status" value="2"/>
</dbReference>
<dbReference type="AlphaFoldDB" id="A0AAE0GDY2"/>
<evidence type="ECO:0000313" key="11">
    <source>
        <dbReference type="EMBL" id="KAK3275676.1"/>
    </source>
</evidence>
<evidence type="ECO:0000256" key="7">
    <source>
        <dbReference type="ARBA" id="ARBA00025801"/>
    </source>
</evidence>
<keyword evidence="3" id="KW-0507">mRNA processing</keyword>
<dbReference type="InterPro" id="IPR006594">
    <property type="entry name" value="LisH"/>
</dbReference>
<keyword evidence="4" id="KW-0677">Repeat</keyword>
<feature type="repeat" description="WD" evidence="9">
    <location>
        <begin position="363"/>
        <end position="404"/>
    </location>
</feature>
<reference evidence="11 12" key="1">
    <citation type="journal article" date="2015" name="Genome Biol. Evol.">
        <title>Comparative Genomics of a Bacterivorous Green Alga Reveals Evolutionary Causalities and Consequences of Phago-Mixotrophic Mode of Nutrition.</title>
        <authorList>
            <person name="Burns J.A."/>
            <person name="Paasch A."/>
            <person name="Narechania A."/>
            <person name="Kim E."/>
        </authorList>
    </citation>
    <scope>NUCLEOTIDE SEQUENCE [LARGE SCALE GENOMIC DNA]</scope>
    <source>
        <strain evidence="11 12">PLY_AMNH</strain>
    </source>
</reference>
<evidence type="ECO:0000256" key="4">
    <source>
        <dbReference type="ARBA" id="ARBA00022737"/>
    </source>
</evidence>
<dbReference type="SMART" id="SM00668">
    <property type="entry name" value="CTLH"/>
    <property type="match status" value="1"/>
</dbReference>
<organism evidence="11 12">
    <name type="scientific">Cymbomonas tetramitiformis</name>
    <dbReference type="NCBI Taxonomy" id="36881"/>
    <lineage>
        <taxon>Eukaryota</taxon>
        <taxon>Viridiplantae</taxon>
        <taxon>Chlorophyta</taxon>
        <taxon>Pyramimonadophyceae</taxon>
        <taxon>Pyramimonadales</taxon>
        <taxon>Pyramimonadaceae</taxon>
        <taxon>Cymbomonas</taxon>
    </lineage>
</organism>